<dbReference type="SUPFAM" id="SSF52540">
    <property type="entry name" value="P-loop containing nucleoside triphosphate hydrolases"/>
    <property type="match status" value="1"/>
</dbReference>
<evidence type="ECO:0000256" key="3">
    <source>
        <dbReference type="ARBA" id="ARBA00022727"/>
    </source>
</evidence>
<dbReference type="OrthoDB" id="9774907at2"/>
<dbReference type="GO" id="GO:0006227">
    <property type="term" value="P:dUDP biosynthetic process"/>
    <property type="evidence" value="ECO:0007669"/>
    <property type="project" value="TreeGrafter"/>
</dbReference>
<keyword evidence="3 7" id="KW-0545">Nucleotide biosynthesis</keyword>
<gene>
    <name evidence="7" type="primary">tmk</name>
    <name evidence="9" type="ORF">LARV_03035</name>
</gene>
<dbReference type="PANTHER" id="PTHR10344">
    <property type="entry name" value="THYMIDYLATE KINASE"/>
    <property type="match status" value="1"/>
</dbReference>
<keyword evidence="10" id="KW-1185">Reference proteome</keyword>
<evidence type="ECO:0000313" key="10">
    <source>
        <dbReference type="Proteomes" id="UP000055060"/>
    </source>
</evidence>
<dbReference type="EC" id="2.7.4.9" evidence="7"/>
<dbReference type="GO" id="GO:0005737">
    <property type="term" value="C:cytoplasm"/>
    <property type="evidence" value="ECO:0007669"/>
    <property type="project" value="TreeGrafter"/>
</dbReference>
<comment type="catalytic activity">
    <reaction evidence="7">
        <text>dTMP + ATP = dTDP + ADP</text>
        <dbReference type="Rhea" id="RHEA:13517"/>
        <dbReference type="ChEBI" id="CHEBI:30616"/>
        <dbReference type="ChEBI" id="CHEBI:58369"/>
        <dbReference type="ChEBI" id="CHEBI:63528"/>
        <dbReference type="ChEBI" id="CHEBI:456216"/>
        <dbReference type="EC" id="2.7.4.9"/>
    </reaction>
</comment>
<dbReference type="AlphaFoldDB" id="A0A0S7BKS5"/>
<protein>
    <recommendedName>
        <fullName evidence="7">Thymidylate kinase</fullName>
        <ecNumber evidence="7">2.7.4.9</ecNumber>
    </recommendedName>
    <alternativeName>
        <fullName evidence="7">dTMP kinase</fullName>
    </alternativeName>
</protein>
<reference evidence="9" key="1">
    <citation type="submission" date="2015-07" db="EMBL/GenBank/DDBJ databases">
        <title>Draft Genome Sequences of Anaerolinea thermolimosa IMO-1, Bellilinea caldifistulae GOMI-1, Leptolinea tardivitalis YMTK-2, Levilinea saccharolytica KIBI-1,Longilinea arvoryzae KOME-1, Previously Described as Members of the Anaerolineaceae (Chloroflexi).</title>
        <authorList>
            <person name="Sekiguchi Y."/>
            <person name="Ohashi A."/>
            <person name="Matsuura N."/>
            <person name="Tourlousse M.D."/>
        </authorList>
    </citation>
    <scope>NUCLEOTIDE SEQUENCE [LARGE SCALE GENOMIC DNA]</scope>
    <source>
        <strain evidence="9">KOME-1</strain>
    </source>
</reference>
<accession>A0A0S7BKS5</accession>
<evidence type="ECO:0000256" key="5">
    <source>
        <dbReference type="ARBA" id="ARBA00022777"/>
    </source>
</evidence>
<keyword evidence="2 7" id="KW-0808">Transferase</keyword>
<dbReference type="Pfam" id="PF02223">
    <property type="entry name" value="Thymidylate_kin"/>
    <property type="match status" value="1"/>
</dbReference>
<keyword evidence="4 7" id="KW-0547">Nucleotide-binding</keyword>
<evidence type="ECO:0000256" key="6">
    <source>
        <dbReference type="ARBA" id="ARBA00022840"/>
    </source>
</evidence>
<keyword evidence="6 7" id="KW-0067">ATP-binding</keyword>
<dbReference type="RefSeq" id="WP_075074436.1">
    <property type="nucleotide sequence ID" value="NZ_DF967972.1"/>
</dbReference>
<proteinExistence type="inferred from homology"/>
<dbReference type="STRING" id="360412.LARV_03035"/>
<keyword evidence="5 7" id="KW-0418">Kinase</keyword>
<dbReference type="GO" id="GO:0006233">
    <property type="term" value="P:dTDP biosynthetic process"/>
    <property type="evidence" value="ECO:0007669"/>
    <property type="project" value="InterPro"/>
</dbReference>
<dbReference type="InterPro" id="IPR039430">
    <property type="entry name" value="Thymidylate_kin-like_dom"/>
</dbReference>
<dbReference type="EMBL" id="DF967972">
    <property type="protein sequence ID" value="GAP15251.1"/>
    <property type="molecule type" value="Genomic_DNA"/>
</dbReference>
<evidence type="ECO:0000256" key="7">
    <source>
        <dbReference type="HAMAP-Rule" id="MF_00165"/>
    </source>
</evidence>
<sequence>MSPQEYYGAGFPYRPATELLGKLIVLEGSDGVGRSTQINMLRTWLEADGYAVSDTGLRRSNLTQPGLDAAKLGHTLGRQTMSLFYATDFSDRLENQIIPALKAGFHVLSDRYFYSIIARDIVRGADPVWARKIYDVALKPDIVFYLRADVPALVKRMIHGRGFDFWESGMDMHFAGDLYDSFCIYQSRLIEQFDQMAKEYGFITIDATRPIPVVFENLKREIKPLLEEESY</sequence>
<dbReference type="Gene3D" id="3.40.50.300">
    <property type="entry name" value="P-loop containing nucleotide triphosphate hydrolases"/>
    <property type="match status" value="1"/>
</dbReference>
<dbReference type="GO" id="GO:0006235">
    <property type="term" value="P:dTTP biosynthetic process"/>
    <property type="evidence" value="ECO:0007669"/>
    <property type="project" value="UniProtKB-UniRule"/>
</dbReference>
<name>A0A0S7BKS5_9CHLR</name>
<dbReference type="Proteomes" id="UP000055060">
    <property type="component" value="Unassembled WGS sequence"/>
</dbReference>
<dbReference type="InterPro" id="IPR027417">
    <property type="entry name" value="P-loop_NTPase"/>
</dbReference>
<comment type="similarity">
    <text evidence="1 7">Belongs to the thymidylate kinase family.</text>
</comment>
<dbReference type="HAMAP" id="MF_00165">
    <property type="entry name" value="Thymidylate_kinase"/>
    <property type="match status" value="1"/>
</dbReference>
<comment type="caution">
    <text evidence="7">Lacks conserved residue(s) required for the propagation of feature annotation.</text>
</comment>
<evidence type="ECO:0000256" key="1">
    <source>
        <dbReference type="ARBA" id="ARBA00009776"/>
    </source>
</evidence>
<evidence type="ECO:0000313" key="9">
    <source>
        <dbReference type="EMBL" id="GAP15251.1"/>
    </source>
</evidence>
<organism evidence="9">
    <name type="scientific">Longilinea arvoryzae</name>
    <dbReference type="NCBI Taxonomy" id="360412"/>
    <lineage>
        <taxon>Bacteria</taxon>
        <taxon>Bacillati</taxon>
        <taxon>Chloroflexota</taxon>
        <taxon>Anaerolineae</taxon>
        <taxon>Anaerolineales</taxon>
        <taxon>Anaerolineaceae</taxon>
        <taxon>Longilinea</taxon>
    </lineage>
</organism>
<dbReference type="GO" id="GO:0004798">
    <property type="term" value="F:dTMP kinase activity"/>
    <property type="evidence" value="ECO:0007669"/>
    <property type="project" value="UniProtKB-UniRule"/>
</dbReference>
<dbReference type="CDD" id="cd01672">
    <property type="entry name" value="TMPK"/>
    <property type="match status" value="1"/>
</dbReference>
<feature type="domain" description="Thymidylate kinase-like" evidence="8">
    <location>
        <begin position="26"/>
        <end position="213"/>
    </location>
</feature>
<dbReference type="PANTHER" id="PTHR10344:SF1">
    <property type="entry name" value="THYMIDYLATE KINASE"/>
    <property type="match status" value="1"/>
</dbReference>
<evidence type="ECO:0000259" key="8">
    <source>
        <dbReference type="Pfam" id="PF02223"/>
    </source>
</evidence>
<dbReference type="InterPro" id="IPR018094">
    <property type="entry name" value="Thymidylate_kinase"/>
</dbReference>
<dbReference type="GO" id="GO:0005524">
    <property type="term" value="F:ATP binding"/>
    <property type="evidence" value="ECO:0007669"/>
    <property type="project" value="UniProtKB-UniRule"/>
</dbReference>
<evidence type="ECO:0000256" key="4">
    <source>
        <dbReference type="ARBA" id="ARBA00022741"/>
    </source>
</evidence>
<evidence type="ECO:0000256" key="2">
    <source>
        <dbReference type="ARBA" id="ARBA00022679"/>
    </source>
</evidence>
<comment type="function">
    <text evidence="7">Phosphorylation of dTMP to form dTDP in both de novo and salvage pathways of dTTP synthesis.</text>
</comment>